<keyword evidence="7" id="KW-1185">Reference proteome</keyword>
<dbReference type="PROSITE" id="PS50871">
    <property type="entry name" value="C1Q"/>
    <property type="match status" value="1"/>
</dbReference>
<feature type="domain" description="C1q" evidence="5">
    <location>
        <begin position="122"/>
        <end position="263"/>
    </location>
</feature>
<proteinExistence type="predicted"/>
<dbReference type="STRING" id="62062.ENSHHUP00000070878"/>
<sequence length="263" mass="28447">MNGVLALLLLSLCCCLSRGLGDNRDSEGYQGTGASLAVCLPDTCALFRELAAMKERLGTMDQTQAALKESFGAMGQKLGAVETKLQGSESQVGELKKVIAASSGFVRAQEEELKALKKSLSPAQPKVAFSVALRDSGSGNIGPFTTNTPLQYKRVFSNTGSSYNPATGIFTAMVRGMYCFRYSMYSNNSGRPNSIVSLMKNSEKLVTTWNTDDSMNVHESASNAAVVQLEVGDSVYIQLWANRVVYDDINNYNTFTGFLLFTV</sequence>
<dbReference type="PANTHER" id="PTHR22923">
    <property type="entry name" value="CEREBELLIN-RELATED"/>
    <property type="match status" value="1"/>
</dbReference>
<keyword evidence="2" id="KW-0964">Secreted</keyword>
<dbReference type="InterPro" id="IPR001073">
    <property type="entry name" value="C1q_dom"/>
</dbReference>
<organism evidence="6 7">
    <name type="scientific">Hucho hucho</name>
    <name type="common">huchen</name>
    <dbReference type="NCBI Taxonomy" id="62062"/>
    <lineage>
        <taxon>Eukaryota</taxon>
        <taxon>Metazoa</taxon>
        <taxon>Chordata</taxon>
        <taxon>Craniata</taxon>
        <taxon>Vertebrata</taxon>
        <taxon>Euteleostomi</taxon>
        <taxon>Actinopterygii</taxon>
        <taxon>Neopterygii</taxon>
        <taxon>Teleostei</taxon>
        <taxon>Protacanthopterygii</taxon>
        <taxon>Salmoniformes</taxon>
        <taxon>Salmonidae</taxon>
        <taxon>Salmoninae</taxon>
        <taxon>Hucho</taxon>
    </lineage>
</organism>
<reference evidence="7" key="1">
    <citation type="submission" date="2018-06" db="EMBL/GenBank/DDBJ databases">
        <title>Genome assembly of Danube salmon.</title>
        <authorList>
            <person name="Macqueen D.J."/>
            <person name="Gundappa M.K."/>
        </authorList>
    </citation>
    <scope>NUCLEOTIDE SEQUENCE [LARGE SCALE GENOMIC DNA]</scope>
</reference>
<feature type="chain" id="PRO_5021395043" description="C1q domain-containing protein" evidence="4">
    <location>
        <begin position="22"/>
        <end position="263"/>
    </location>
</feature>
<reference evidence="6" key="2">
    <citation type="submission" date="2025-08" db="UniProtKB">
        <authorList>
            <consortium name="Ensembl"/>
        </authorList>
    </citation>
    <scope>IDENTIFICATION</scope>
</reference>
<dbReference type="SUPFAM" id="SSF49842">
    <property type="entry name" value="TNF-like"/>
    <property type="match status" value="1"/>
</dbReference>
<comment type="subcellular location">
    <subcellularLocation>
        <location evidence="1">Secreted</location>
    </subcellularLocation>
</comment>
<dbReference type="InterPro" id="IPR050822">
    <property type="entry name" value="Cerebellin_Synaptic_Org"/>
</dbReference>
<dbReference type="PRINTS" id="PR00007">
    <property type="entry name" value="COMPLEMNTC1Q"/>
</dbReference>
<accession>A0A4W5Q9G9</accession>
<evidence type="ECO:0000256" key="1">
    <source>
        <dbReference type="ARBA" id="ARBA00004613"/>
    </source>
</evidence>
<dbReference type="Proteomes" id="UP000314982">
    <property type="component" value="Unassembled WGS sequence"/>
</dbReference>
<dbReference type="AlphaFoldDB" id="A0A4W5Q9G9"/>
<evidence type="ECO:0000313" key="6">
    <source>
        <dbReference type="Ensembl" id="ENSHHUP00000070878.1"/>
    </source>
</evidence>
<keyword evidence="3 4" id="KW-0732">Signal</keyword>
<protein>
    <recommendedName>
        <fullName evidence="5">C1q domain-containing protein</fullName>
    </recommendedName>
</protein>
<dbReference type="InterPro" id="IPR008983">
    <property type="entry name" value="Tumour_necrosis_fac-like_dom"/>
</dbReference>
<dbReference type="PANTHER" id="PTHR22923:SF102">
    <property type="entry name" value="CEREBELLIN 13-RELATED"/>
    <property type="match status" value="1"/>
</dbReference>
<dbReference type="GeneTree" id="ENSGT00950000183116"/>
<name>A0A4W5Q9G9_9TELE</name>
<reference evidence="6" key="3">
    <citation type="submission" date="2025-09" db="UniProtKB">
        <authorList>
            <consortium name="Ensembl"/>
        </authorList>
    </citation>
    <scope>IDENTIFICATION</scope>
</reference>
<feature type="signal peptide" evidence="4">
    <location>
        <begin position="1"/>
        <end position="21"/>
    </location>
</feature>
<dbReference type="SMART" id="SM00110">
    <property type="entry name" value="C1Q"/>
    <property type="match status" value="1"/>
</dbReference>
<evidence type="ECO:0000313" key="7">
    <source>
        <dbReference type="Proteomes" id="UP000314982"/>
    </source>
</evidence>
<evidence type="ECO:0000256" key="3">
    <source>
        <dbReference type="ARBA" id="ARBA00022729"/>
    </source>
</evidence>
<dbReference type="Gene3D" id="2.60.120.40">
    <property type="match status" value="1"/>
</dbReference>
<evidence type="ECO:0000256" key="2">
    <source>
        <dbReference type="ARBA" id="ARBA00022525"/>
    </source>
</evidence>
<evidence type="ECO:0000259" key="5">
    <source>
        <dbReference type="PROSITE" id="PS50871"/>
    </source>
</evidence>
<dbReference type="Ensembl" id="ENSHHUT00000073236.1">
    <property type="protein sequence ID" value="ENSHHUP00000070878.1"/>
    <property type="gene ID" value="ENSHHUG00000041664.1"/>
</dbReference>
<evidence type="ECO:0000256" key="4">
    <source>
        <dbReference type="SAM" id="SignalP"/>
    </source>
</evidence>
<dbReference type="Pfam" id="PF00386">
    <property type="entry name" value="C1q"/>
    <property type="match status" value="1"/>
</dbReference>
<dbReference type="GO" id="GO:0005576">
    <property type="term" value="C:extracellular region"/>
    <property type="evidence" value="ECO:0007669"/>
    <property type="project" value="UniProtKB-SubCell"/>
</dbReference>